<reference evidence="3" key="1">
    <citation type="journal article" date="2019" name="MBio">
        <title>Virus Genomes from Deep Sea Sediments Expand the Ocean Megavirome and Support Independent Origins of Viral Gigantism.</title>
        <authorList>
            <person name="Backstrom D."/>
            <person name="Yutin N."/>
            <person name="Jorgensen S.L."/>
            <person name="Dharamshi J."/>
            <person name="Homa F."/>
            <person name="Zaremba-Niedwiedzka K."/>
            <person name="Spang A."/>
            <person name="Wolf Y.I."/>
            <person name="Koonin E.V."/>
            <person name="Ettema T.J."/>
        </authorList>
    </citation>
    <scope>NUCLEOTIDE SEQUENCE</scope>
</reference>
<dbReference type="SUPFAM" id="SSF48403">
    <property type="entry name" value="Ankyrin repeat"/>
    <property type="match status" value="1"/>
</dbReference>
<organism evidence="3">
    <name type="scientific">Pithovirus LCPAC304</name>
    <dbReference type="NCBI Taxonomy" id="2506594"/>
    <lineage>
        <taxon>Viruses</taxon>
        <taxon>Pithoviruses</taxon>
    </lineage>
</organism>
<dbReference type="Pfam" id="PF12796">
    <property type="entry name" value="Ank_2"/>
    <property type="match status" value="1"/>
</dbReference>
<protein>
    <submittedName>
        <fullName evidence="3">F-box domain and ankyrin repeat protein</fullName>
    </submittedName>
</protein>
<dbReference type="Gene3D" id="1.25.40.20">
    <property type="entry name" value="Ankyrin repeat-containing domain"/>
    <property type="match status" value="1"/>
</dbReference>
<proteinExistence type="predicted"/>
<dbReference type="InterPro" id="IPR036770">
    <property type="entry name" value="Ankyrin_rpt-contain_sf"/>
</dbReference>
<evidence type="ECO:0000256" key="2">
    <source>
        <dbReference type="ARBA" id="ARBA00023043"/>
    </source>
</evidence>
<dbReference type="SMART" id="SM00248">
    <property type="entry name" value="ANK"/>
    <property type="match status" value="3"/>
</dbReference>
<gene>
    <name evidence="3" type="ORF">LCPAC304_05870</name>
</gene>
<evidence type="ECO:0000313" key="3">
    <source>
        <dbReference type="EMBL" id="QBK92240.1"/>
    </source>
</evidence>
<accession>A0A481ZAP5</accession>
<sequence length="254" mass="28815">MEGERVKSYLDLIPPEVGARINRLLKANPTFAMIMDLPYEVQRDFVVVQMPYPDVLRFCATSTEAKKICDDDYFWKLKIAHDFPENPAEGHEGRWRELYKTYWKETSEKLVECATKGHLKCVKSKLQLGVDPNFQTKHRDTALMRASEEGHLKVVQLLLKYGANPNIEDSFGETALIEASSAGHTDIVQLLLEHGADPNFETLHDWTAINMASRYGRTDIVRLLLNAGADPQGALYFASRHEHADIVALLSERS</sequence>
<dbReference type="PRINTS" id="PR01415">
    <property type="entry name" value="ANKYRIN"/>
</dbReference>
<dbReference type="PROSITE" id="PS50297">
    <property type="entry name" value="ANK_REP_REGION"/>
    <property type="match status" value="3"/>
</dbReference>
<dbReference type="InterPro" id="IPR036047">
    <property type="entry name" value="F-box-like_dom_sf"/>
</dbReference>
<name>A0A481ZAP5_9VIRU</name>
<dbReference type="EMBL" id="MK500570">
    <property type="protein sequence ID" value="QBK92240.1"/>
    <property type="molecule type" value="Genomic_DNA"/>
</dbReference>
<dbReference type="PANTHER" id="PTHR24173">
    <property type="entry name" value="ANKYRIN REPEAT CONTAINING"/>
    <property type="match status" value="1"/>
</dbReference>
<dbReference type="PROSITE" id="PS50088">
    <property type="entry name" value="ANK_REPEAT"/>
    <property type="match status" value="3"/>
</dbReference>
<dbReference type="PANTHER" id="PTHR24173:SF74">
    <property type="entry name" value="ANKYRIN REPEAT DOMAIN-CONTAINING PROTEIN 16"/>
    <property type="match status" value="1"/>
</dbReference>
<dbReference type="SUPFAM" id="SSF81383">
    <property type="entry name" value="F-box domain"/>
    <property type="match status" value="1"/>
</dbReference>
<dbReference type="Pfam" id="PF00023">
    <property type="entry name" value="Ank"/>
    <property type="match status" value="1"/>
</dbReference>
<dbReference type="InterPro" id="IPR002110">
    <property type="entry name" value="Ankyrin_rpt"/>
</dbReference>
<keyword evidence="1" id="KW-0677">Repeat</keyword>
<keyword evidence="2" id="KW-0040">ANK repeat</keyword>
<evidence type="ECO:0000256" key="1">
    <source>
        <dbReference type="ARBA" id="ARBA00022737"/>
    </source>
</evidence>